<protein>
    <submittedName>
        <fullName evidence="1">Uncharacterized protein</fullName>
    </submittedName>
</protein>
<accession>A0AAD7HZ73</accession>
<evidence type="ECO:0000313" key="2">
    <source>
        <dbReference type="Proteomes" id="UP001215280"/>
    </source>
</evidence>
<name>A0AAD7HZ73_9AGAR</name>
<comment type="caution">
    <text evidence="1">The sequence shown here is derived from an EMBL/GenBank/DDBJ whole genome shotgun (WGS) entry which is preliminary data.</text>
</comment>
<dbReference type="Proteomes" id="UP001215280">
    <property type="component" value="Unassembled WGS sequence"/>
</dbReference>
<feature type="non-terminal residue" evidence="1">
    <location>
        <position position="81"/>
    </location>
</feature>
<proteinExistence type="predicted"/>
<feature type="non-terminal residue" evidence="1">
    <location>
        <position position="1"/>
    </location>
</feature>
<sequence length="81" mass="9263">LVVSRASLYRWKKSFQEIGSTTRPPSPLRGCPRIITQAILSACLNIYQKEPEVYLDELRWHLAMDHHIAISTSALQKTLVD</sequence>
<evidence type="ECO:0000313" key="1">
    <source>
        <dbReference type="EMBL" id="KAJ7731439.1"/>
    </source>
</evidence>
<gene>
    <name evidence="1" type="ORF">DFH07DRAFT_693500</name>
</gene>
<dbReference type="InterPro" id="IPR009057">
    <property type="entry name" value="Homeodomain-like_sf"/>
</dbReference>
<reference evidence="1" key="1">
    <citation type="submission" date="2023-03" db="EMBL/GenBank/DDBJ databases">
        <title>Massive genome expansion in bonnet fungi (Mycena s.s.) driven by repeated elements and novel gene families across ecological guilds.</title>
        <authorList>
            <consortium name="Lawrence Berkeley National Laboratory"/>
            <person name="Harder C.B."/>
            <person name="Miyauchi S."/>
            <person name="Viragh M."/>
            <person name="Kuo A."/>
            <person name="Thoen E."/>
            <person name="Andreopoulos B."/>
            <person name="Lu D."/>
            <person name="Skrede I."/>
            <person name="Drula E."/>
            <person name="Henrissat B."/>
            <person name="Morin E."/>
            <person name="Kohler A."/>
            <person name="Barry K."/>
            <person name="LaButti K."/>
            <person name="Morin E."/>
            <person name="Salamov A."/>
            <person name="Lipzen A."/>
            <person name="Mereny Z."/>
            <person name="Hegedus B."/>
            <person name="Baldrian P."/>
            <person name="Stursova M."/>
            <person name="Weitz H."/>
            <person name="Taylor A."/>
            <person name="Grigoriev I.V."/>
            <person name="Nagy L.G."/>
            <person name="Martin F."/>
            <person name="Kauserud H."/>
        </authorList>
    </citation>
    <scope>NUCLEOTIDE SEQUENCE</scope>
    <source>
        <strain evidence="1">CBHHK188m</strain>
    </source>
</reference>
<dbReference type="SUPFAM" id="SSF46689">
    <property type="entry name" value="Homeodomain-like"/>
    <property type="match status" value="1"/>
</dbReference>
<keyword evidence="2" id="KW-1185">Reference proteome</keyword>
<dbReference type="EMBL" id="JARJLG010000183">
    <property type="protein sequence ID" value="KAJ7731439.1"/>
    <property type="molecule type" value="Genomic_DNA"/>
</dbReference>
<dbReference type="AlphaFoldDB" id="A0AAD7HZ73"/>
<organism evidence="1 2">
    <name type="scientific">Mycena maculata</name>
    <dbReference type="NCBI Taxonomy" id="230809"/>
    <lineage>
        <taxon>Eukaryota</taxon>
        <taxon>Fungi</taxon>
        <taxon>Dikarya</taxon>
        <taxon>Basidiomycota</taxon>
        <taxon>Agaricomycotina</taxon>
        <taxon>Agaricomycetes</taxon>
        <taxon>Agaricomycetidae</taxon>
        <taxon>Agaricales</taxon>
        <taxon>Marasmiineae</taxon>
        <taxon>Mycenaceae</taxon>
        <taxon>Mycena</taxon>
    </lineage>
</organism>